<reference evidence="1 2" key="1">
    <citation type="submission" date="2024-01" db="EMBL/GenBank/DDBJ databases">
        <title>Comparative genomics of Cryptococcus and Kwoniella reveals pathogenesis evolution and contrasting modes of karyotype evolution via chromosome fusion or intercentromeric recombination.</title>
        <authorList>
            <person name="Coelho M.A."/>
            <person name="David-Palma M."/>
            <person name="Shea T."/>
            <person name="Bowers K."/>
            <person name="McGinley-Smith S."/>
            <person name="Mohammad A.W."/>
            <person name="Gnirke A."/>
            <person name="Yurkov A.M."/>
            <person name="Nowrousian M."/>
            <person name="Sun S."/>
            <person name="Cuomo C.A."/>
            <person name="Heitman J."/>
        </authorList>
    </citation>
    <scope>NUCLEOTIDE SEQUENCE [LARGE SCALE GENOMIC DNA]</scope>
    <source>
        <strain evidence="1 2">7685027</strain>
    </source>
</reference>
<evidence type="ECO:0000313" key="2">
    <source>
        <dbReference type="Proteomes" id="UP001432216"/>
    </source>
</evidence>
<dbReference type="EMBL" id="CP143812">
    <property type="protein sequence ID" value="WVO23040.1"/>
    <property type="molecule type" value="Genomic_DNA"/>
</dbReference>
<gene>
    <name evidence="1" type="ORF">IAS62_004385</name>
</gene>
<proteinExistence type="predicted"/>
<dbReference type="GeneID" id="89991157"/>
<protein>
    <submittedName>
        <fullName evidence="1">Uncharacterized protein</fullName>
    </submittedName>
</protein>
<dbReference type="RefSeq" id="XP_064722279.1">
    <property type="nucleotide sequence ID" value="XM_064866207.1"/>
</dbReference>
<organism evidence="1 2">
    <name type="scientific">Cryptococcus decagattii</name>
    <dbReference type="NCBI Taxonomy" id="1859122"/>
    <lineage>
        <taxon>Eukaryota</taxon>
        <taxon>Fungi</taxon>
        <taxon>Dikarya</taxon>
        <taxon>Basidiomycota</taxon>
        <taxon>Agaricomycotina</taxon>
        <taxon>Tremellomycetes</taxon>
        <taxon>Tremellales</taxon>
        <taxon>Cryptococcaceae</taxon>
        <taxon>Cryptococcus</taxon>
        <taxon>Cryptococcus gattii species complex</taxon>
    </lineage>
</organism>
<keyword evidence="2" id="KW-1185">Reference proteome</keyword>
<sequence length="246" mass="28216">MYDLLVHEEELRQQTVMAEALPDAEMWRKWGKTEAPLRQGRGWYLRLDHHFLELLVISEIHCLSYPLDRNNGSSSYAERVHRHAIRVRRVACERIGAERLHAYCERAKEALEAYMMGGWATVQAHAEAQMRSQIEMNHFEDAEDQEIDESRGRKLGRGKLGRGNRSMIREVTSVQKPSPENPSAFTDPFASYKDEEDQSHLLEIGMKEVQLDGLSKEVPEEDFDDGASIKATLETNRNEGAGKTMM</sequence>
<accession>A0ABZ2B2T3</accession>
<name>A0ABZ2B2T3_9TREE</name>
<dbReference type="Proteomes" id="UP001432216">
    <property type="component" value="Chromosome 7"/>
</dbReference>
<evidence type="ECO:0000313" key="1">
    <source>
        <dbReference type="EMBL" id="WVO23040.1"/>
    </source>
</evidence>